<proteinExistence type="predicted"/>
<reference evidence="3" key="1">
    <citation type="submission" date="2018-02" db="EMBL/GenBank/DDBJ databases">
        <authorList>
            <person name="Hausmann B."/>
        </authorList>
    </citation>
    <scope>NUCLEOTIDE SEQUENCE [LARGE SCALE GENOMIC DNA]</scope>
    <source>
        <strain evidence="3">Peat soil MAG SbF1</strain>
    </source>
</reference>
<dbReference type="EMBL" id="OMOF01000812">
    <property type="protein sequence ID" value="SPF55445.1"/>
    <property type="molecule type" value="Genomic_DNA"/>
</dbReference>
<gene>
    <name evidence="2" type="ORF">SBF1_830006</name>
</gene>
<feature type="signal peptide" evidence="1">
    <location>
        <begin position="1"/>
        <end position="25"/>
    </location>
</feature>
<sequence>MPNSNTMRIITFIIYILSFVGSAFAAHLHPEKHYQEHWCKDHGGVTEYVLVDKSRVDCLTDTHAIEVEFAPKWKEAVGQALYYSIKTNRKPGIVVISENPESDAKHIKRLRTVTEKYGIELFEVIR</sequence>
<organism evidence="2 3">
    <name type="scientific">Candidatus Desulfosporosinus infrequens</name>
    <dbReference type="NCBI Taxonomy" id="2043169"/>
    <lineage>
        <taxon>Bacteria</taxon>
        <taxon>Bacillati</taxon>
        <taxon>Bacillota</taxon>
        <taxon>Clostridia</taxon>
        <taxon>Eubacteriales</taxon>
        <taxon>Desulfitobacteriaceae</taxon>
        <taxon>Desulfosporosinus</taxon>
    </lineage>
</organism>
<dbReference type="OrthoDB" id="5457266at2"/>
<name>A0A2U3LU39_9FIRM</name>
<dbReference type="AlphaFoldDB" id="A0A2U3LU39"/>
<feature type="chain" id="PRO_5015707339" evidence="1">
    <location>
        <begin position="26"/>
        <end position="126"/>
    </location>
</feature>
<accession>A0A2U3LU39</accession>
<evidence type="ECO:0000313" key="2">
    <source>
        <dbReference type="EMBL" id="SPF55445.1"/>
    </source>
</evidence>
<protein>
    <submittedName>
        <fullName evidence="2">Uncharacterized protein</fullName>
    </submittedName>
</protein>
<keyword evidence="1" id="KW-0732">Signal</keyword>
<evidence type="ECO:0000256" key="1">
    <source>
        <dbReference type="SAM" id="SignalP"/>
    </source>
</evidence>
<dbReference type="Proteomes" id="UP000238916">
    <property type="component" value="Unassembled WGS sequence"/>
</dbReference>
<evidence type="ECO:0000313" key="3">
    <source>
        <dbReference type="Proteomes" id="UP000238916"/>
    </source>
</evidence>